<feature type="non-terminal residue" evidence="2">
    <location>
        <position position="1"/>
    </location>
</feature>
<name>A0A6N9TR50_DISTH</name>
<gene>
    <name evidence="2" type="ORF">G3N55_13030</name>
</gene>
<dbReference type="AlphaFoldDB" id="A0A6N9TR50"/>
<evidence type="ECO:0000313" key="2">
    <source>
        <dbReference type="EMBL" id="NDY43752.1"/>
    </source>
</evidence>
<dbReference type="Pfam" id="PF00990">
    <property type="entry name" value="GGDEF"/>
    <property type="match status" value="1"/>
</dbReference>
<dbReference type="PANTHER" id="PTHR46663:SF2">
    <property type="entry name" value="GGDEF DOMAIN-CONTAINING PROTEIN"/>
    <property type="match status" value="1"/>
</dbReference>
<dbReference type="InterPro" id="IPR000160">
    <property type="entry name" value="GGDEF_dom"/>
</dbReference>
<dbReference type="InterPro" id="IPR029787">
    <property type="entry name" value="Nucleotide_cyclase"/>
</dbReference>
<organism evidence="2 3">
    <name type="scientific">Dissulfurirhabdus thermomarina</name>
    <dbReference type="NCBI Taxonomy" id="1765737"/>
    <lineage>
        <taxon>Bacteria</taxon>
        <taxon>Deltaproteobacteria</taxon>
        <taxon>Dissulfurirhabdaceae</taxon>
        <taxon>Dissulfurirhabdus</taxon>
    </lineage>
</organism>
<dbReference type="Proteomes" id="UP000469346">
    <property type="component" value="Unassembled WGS sequence"/>
</dbReference>
<sequence length="81" mass="8532">INDALGHFYGDYILQLTASRLREAVRDSDTVSRLGGDEFAVVGEEGDPDARPHVQAVALHHEGLGQGLGDLLGHGRGLGDA</sequence>
<comment type="caution">
    <text evidence="2">The sequence shown here is derived from an EMBL/GenBank/DDBJ whole genome shotgun (WGS) entry which is preliminary data.</text>
</comment>
<dbReference type="Gene3D" id="3.30.70.270">
    <property type="match status" value="1"/>
</dbReference>
<keyword evidence="3" id="KW-1185">Reference proteome</keyword>
<dbReference type="PROSITE" id="PS50887">
    <property type="entry name" value="GGDEF"/>
    <property type="match status" value="1"/>
</dbReference>
<feature type="domain" description="GGDEF" evidence="1">
    <location>
        <begin position="1"/>
        <end position="81"/>
    </location>
</feature>
<dbReference type="EMBL" id="JAAGRR010000375">
    <property type="protein sequence ID" value="NDY43752.1"/>
    <property type="molecule type" value="Genomic_DNA"/>
</dbReference>
<evidence type="ECO:0000259" key="1">
    <source>
        <dbReference type="PROSITE" id="PS50887"/>
    </source>
</evidence>
<dbReference type="PANTHER" id="PTHR46663">
    <property type="entry name" value="DIGUANYLATE CYCLASE DGCT-RELATED"/>
    <property type="match status" value="1"/>
</dbReference>
<dbReference type="InterPro" id="IPR052163">
    <property type="entry name" value="DGC-Regulatory_Protein"/>
</dbReference>
<proteinExistence type="predicted"/>
<dbReference type="SUPFAM" id="SSF55073">
    <property type="entry name" value="Nucleotide cyclase"/>
    <property type="match status" value="1"/>
</dbReference>
<protein>
    <submittedName>
        <fullName evidence="2">Diguanylate cyclase</fullName>
    </submittedName>
</protein>
<reference evidence="2 3" key="1">
    <citation type="submission" date="2020-02" db="EMBL/GenBank/DDBJ databases">
        <title>Comparative genomics of sulfur disproportionating microorganisms.</title>
        <authorList>
            <person name="Ward L.M."/>
            <person name="Bertran E."/>
            <person name="Johnston D.T."/>
        </authorList>
    </citation>
    <scope>NUCLEOTIDE SEQUENCE [LARGE SCALE GENOMIC DNA]</scope>
    <source>
        <strain evidence="2 3">DSM 100025</strain>
    </source>
</reference>
<feature type="non-terminal residue" evidence="2">
    <location>
        <position position="81"/>
    </location>
</feature>
<evidence type="ECO:0000313" key="3">
    <source>
        <dbReference type="Proteomes" id="UP000469346"/>
    </source>
</evidence>
<dbReference type="NCBIfam" id="TIGR00254">
    <property type="entry name" value="GGDEF"/>
    <property type="match status" value="1"/>
</dbReference>
<accession>A0A6N9TR50</accession>
<dbReference type="InterPro" id="IPR043128">
    <property type="entry name" value="Rev_trsase/Diguanyl_cyclase"/>
</dbReference>